<dbReference type="EMBL" id="JACSPP010000020">
    <property type="protein sequence ID" value="MBD8040426.1"/>
    <property type="molecule type" value="Genomic_DNA"/>
</dbReference>
<evidence type="ECO:0000313" key="3">
    <source>
        <dbReference type="Proteomes" id="UP000620874"/>
    </source>
</evidence>
<reference evidence="2 3" key="1">
    <citation type="submission" date="2020-08" db="EMBL/GenBank/DDBJ databases">
        <title>A Genomic Blueprint of the Chicken Gut Microbiome.</title>
        <authorList>
            <person name="Gilroy R."/>
            <person name="Ravi A."/>
            <person name="Getino M."/>
            <person name="Pursley I."/>
            <person name="Horton D.L."/>
            <person name="Alikhan N.-F."/>
            <person name="Baker D."/>
            <person name="Gharbi K."/>
            <person name="Hall N."/>
            <person name="Watson M."/>
            <person name="Adriaenssens E.M."/>
            <person name="Foster-Nyarko E."/>
            <person name="Jarju S."/>
            <person name="Secka A."/>
            <person name="Antonio M."/>
            <person name="Oren A."/>
            <person name="Chaudhuri R."/>
            <person name="La Ragione R.M."/>
            <person name="Hildebrand F."/>
            <person name="Pallen M.J."/>
        </authorList>
    </citation>
    <scope>NUCLEOTIDE SEQUENCE [LARGE SCALE GENOMIC DNA]</scope>
    <source>
        <strain evidence="2 3">Sa1CVN1</strain>
    </source>
</reference>
<keyword evidence="1" id="KW-0812">Transmembrane</keyword>
<feature type="transmembrane region" description="Helical" evidence="1">
    <location>
        <begin position="49"/>
        <end position="71"/>
    </location>
</feature>
<gene>
    <name evidence="2" type="ORF">H9625_08250</name>
</gene>
<name>A0ABR8Y874_9BACT</name>
<keyword evidence="1" id="KW-1133">Transmembrane helix</keyword>
<keyword evidence="3" id="KW-1185">Reference proteome</keyword>
<accession>A0ABR8Y874</accession>
<proteinExistence type="predicted"/>
<comment type="caution">
    <text evidence="2">The sequence shown here is derived from an EMBL/GenBank/DDBJ whole genome shotgun (WGS) entry which is preliminary data.</text>
</comment>
<evidence type="ECO:0000313" key="2">
    <source>
        <dbReference type="EMBL" id="MBD8040426.1"/>
    </source>
</evidence>
<feature type="transmembrane region" description="Helical" evidence="1">
    <location>
        <begin position="20"/>
        <end position="37"/>
    </location>
</feature>
<keyword evidence="1" id="KW-0472">Membrane</keyword>
<sequence>MDYTKQILERFPFLQDIVTPSWLVYVILVGILILFWLTRANRDDEEPGVTLEVMIGFIVLSLAEVYLLVGWKGHHLSFLMPSEADG</sequence>
<evidence type="ECO:0000256" key="1">
    <source>
        <dbReference type="SAM" id="Phobius"/>
    </source>
</evidence>
<dbReference type="Proteomes" id="UP000620874">
    <property type="component" value="Unassembled WGS sequence"/>
</dbReference>
<dbReference type="RefSeq" id="WP_191763848.1">
    <property type="nucleotide sequence ID" value="NZ_JACSPP010000020.1"/>
</dbReference>
<organism evidence="2 3">
    <name type="scientific">Phocaeicola intestinalis</name>
    <dbReference type="NCBI Taxonomy" id="2762212"/>
    <lineage>
        <taxon>Bacteria</taxon>
        <taxon>Pseudomonadati</taxon>
        <taxon>Bacteroidota</taxon>
        <taxon>Bacteroidia</taxon>
        <taxon>Bacteroidales</taxon>
        <taxon>Bacteroidaceae</taxon>
        <taxon>Phocaeicola</taxon>
    </lineage>
</organism>
<protein>
    <submittedName>
        <fullName evidence="2">Uncharacterized protein</fullName>
    </submittedName>
</protein>